<evidence type="ECO:0000256" key="4">
    <source>
        <dbReference type="ARBA" id="ARBA00023136"/>
    </source>
</evidence>
<dbReference type="InterPro" id="IPR012919">
    <property type="entry name" value="SUN_dom"/>
</dbReference>
<dbReference type="GO" id="GO:0034993">
    <property type="term" value="C:meiotic nuclear membrane microtubule tethering complex"/>
    <property type="evidence" value="ECO:0007669"/>
    <property type="project" value="TreeGrafter"/>
</dbReference>
<dbReference type="OrthoDB" id="342281at2759"/>
<keyword evidence="4" id="KW-0472">Membrane</keyword>
<dbReference type="Gene3D" id="2.60.120.260">
    <property type="entry name" value="Galactose-binding domain-like"/>
    <property type="match status" value="1"/>
</dbReference>
<feature type="compositionally biased region" description="Polar residues" evidence="5">
    <location>
        <begin position="242"/>
        <end position="255"/>
    </location>
</feature>
<gene>
    <name evidence="7" type="ORF">TRAPUB_9695</name>
</gene>
<dbReference type="PROSITE" id="PS51469">
    <property type="entry name" value="SUN"/>
    <property type="match status" value="1"/>
</dbReference>
<dbReference type="InterPro" id="IPR045119">
    <property type="entry name" value="SUN1-5"/>
</dbReference>
<evidence type="ECO:0000256" key="1">
    <source>
        <dbReference type="ARBA" id="ARBA00004370"/>
    </source>
</evidence>
<evidence type="ECO:0000256" key="5">
    <source>
        <dbReference type="SAM" id="MobiDB-lite"/>
    </source>
</evidence>
<dbReference type="OMA" id="PEKWSVK"/>
<feature type="compositionally biased region" description="Acidic residues" evidence="5">
    <location>
        <begin position="354"/>
        <end position="367"/>
    </location>
</feature>
<keyword evidence="8" id="KW-1185">Reference proteome</keyword>
<comment type="caution">
    <text evidence="7">The sequence shown here is derived from an EMBL/GenBank/DDBJ whole genome shotgun (WGS) entry which is preliminary data.</text>
</comment>
<feature type="compositionally biased region" description="Acidic residues" evidence="5">
    <location>
        <begin position="297"/>
        <end position="307"/>
    </location>
</feature>
<organism evidence="7 8">
    <name type="scientific">Trametes pubescens</name>
    <name type="common">White-rot fungus</name>
    <dbReference type="NCBI Taxonomy" id="154538"/>
    <lineage>
        <taxon>Eukaryota</taxon>
        <taxon>Fungi</taxon>
        <taxon>Dikarya</taxon>
        <taxon>Basidiomycota</taxon>
        <taxon>Agaricomycotina</taxon>
        <taxon>Agaricomycetes</taxon>
        <taxon>Polyporales</taxon>
        <taxon>Polyporaceae</taxon>
        <taxon>Trametes</taxon>
    </lineage>
</organism>
<evidence type="ECO:0000313" key="7">
    <source>
        <dbReference type="EMBL" id="OJT13759.1"/>
    </source>
</evidence>
<evidence type="ECO:0000256" key="3">
    <source>
        <dbReference type="ARBA" id="ARBA00022989"/>
    </source>
</evidence>
<keyword evidence="2" id="KW-0812">Transmembrane</keyword>
<dbReference type="PANTHER" id="PTHR12911:SF8">
    <property type="entry name" value="KLAROID PROTEIN-RELATED"/>
    <property type="match status" value="1"/>
</dbReference>
<feature type="region of interest" description="Disordered" evidence="5">
    <location>
        <begin position="584"/>
        <end position="604"/>
    </location>
</feature>
<comment type="subcellular location">
    <subcellularLocation>
        <location evidence="1">Membrane</location>
    </subcellularLocation>
</comment>
<feature type="domain" description="SUN" evidence="6">
    <location>
        <begin position="733"/>
        <end position="944"/>
    </location>
</feature>
<feature type="region of interest" description="Disordered" evidence="5">
    <location>
        <begin position="1"/>
        <end position="110"/>
    </location>
</feature>
<evidence type="ECO:0000256" key="2">
    <source>
        <dbReference type="ARBA" id="ARBA00022692"/>
    </source>
</evidence>
<dbReference type="AlphaFoldDB" id="A0A1M2W1M4"/>
<accession>A0A1M2W1M4</accession>
<keyword evidence="3" id="KW-1133">Transmembrane helix</keyword>
<dbReference type="PANTHER" id="PTHR12911">
    <property type="entry name" value="SAD1/UNC-84-LIKE PROTEIN-RELATED"/>
    <property type="match status" value="1"/>
</dbReference>
<feature type="compositionally biased region" description="Basic and acidic residues" evidence="5">
    <location>
        <begin position="584"/>
        <end position="598"/>
    </location>
</feature>
<sequence>MSFSSTPLGQGRRLDHHTFLNKNNPNRAPNPPLGRAIPTSYAYGAPTVGSRSPPKPDRAPLPPQEDDPEEPALVRFARLKQREQNQQTSQGQSSRTAGPSPHPEKWSVKDTSVNIASAFYSAATTSFDTTAESSMNPNEAWASGIRKPMVPRSTSVEYEKETQSTVNRRLAAPPSRSQANARVARPVSKSASIRHVPDSEGEDDSRENGRGKTPLEQGIDMVKRMTFFLRERSTEVEGESMMNGNESTRDISSYDYSAEEREFQAGTQKPPSRRTVAAHKKNRISTDNKAYRPTMSDLDESDEDFEDENGKRTRRKKAKKTGPAGGPLTSLPVAGYDKRRKKRRGTKANGEPREDGDEGESSEEEDHISEQRSRRSITPVQRAPSIARGSSVPPLSRQASLPPHYDSSGFETSMDIEGGLGPIREVDEEPPLFDGAIPRGPKASFSVGATLGRAVHGVLSAVFWVVRTILSSVVWVVNSIFGFNYAPLAKTAVLGLTLWGAWYVLNSGMLDLGSLPRLRSPHTPYVPPDIPAGDLSAISARLQNLERVLAGVSSDVERSLSYIEGDTKNHADLVGRVGNLESRVQKESARAQDSEAKSRASTSEGLNAVKKEISNLYKQIEAQREAEARRPNIGSDAEARAKLKALEERVGTVEGGVKEALEIGKSAVKSGAVAGNVAQWWNKLATGKTTGVTIKSSDGQDVTSLINQLVDAAVLRNSKDTLARVDYALHSAGAHVIPSLTSDTAEVRPQGVLSTFTGLLTGGSGFAVGRPPVTALHHEIHTGHCWPFPGSQGQLGVALAAPVYISDVTIDHVAKEVATDMRSAPRQMELWGLVEGQDNVGKYREWKASRVAAREEAESRGEPIPAELVDDVVYPRSLPKTPEYVRIANFTYDIHSPDYVQTFPAREDVRELGIDFGVVALLVKSNWGKEFTCLYRMRIHGDPVGEIPLPYPEDEESA</sequence>
<reference evidence="7 8" key="1">
    <citation type="submission" date="2016-10" db="EMBL/GenBank/DDBJ databases">
        <title>Genome sequence of the basidiomycete white-rot fungus Trametes pubescens.</title>
        <authorList>
            <person name="Makela M.R."/>
            <person name="Granchi Z."/>
            <person name="Peng M."/>
            <person name="De Vries R.P."/>
            <person name="Grigoriev I."/>
            <person name="Riley R."/>
            <person name="Hilden K."/>
        </authorList>
    </citation>
    <scope>NUCLEOTIDE SEQUENCE [LARGE SCALE GENOMIC DNA]</scope>
    <source>
        <strain evidence="7 8">FBCC735</strain>
    </source>
</reference>
<dbReference type="EMBL" id="MNAD01000365">
    <property type="protein sequence ID" value="OJT13759.1"/>
    <property type="molecule type" value="Genomic_DNA"/>
</dbReference>
<dbReference type="STRING" id="154538.A0A1M2W1M4"/>
<proteinExistence type="predicted"/>
<evidence type="ECO:0000313" key="8">
    <source>
        <dbReference type="Proteomes" id="UP000184267"/>
    </source>
</evidence>
<dbReference type="Proteomes" id="UP000184267">
    <property type="component" value="Unassembled WGS sequence"/>
</dbReference>
<dbReference type="GO" id="GO:0043495">
    <property type="term" value="F:protein-membrane adaptor activity"/>
    <property type="evidence" value="ECO:0007669"/>
    <property type="project" value="TreeGrafter"/>
</dbReference>
<feature type="compositionally biased region" description="Polar residues" evidence="5">
    <location>
        <begin position="84"/>
        <end position="97"/>
    </location>
</feature>
<feature type="region of interest" description="Disordered" evidence="5">
    <location>
        <begin position="128"/>
        <end position="437"/>
    </location>
</feature>
<evidence type="ECO:0000259" key="6">
    <source>
        <dbReference type="PROSITE" id="PS51469"/>
    </source>
</evidence>
<dbReference type="Pfam" id="PF07738">
    <property type="entry name" value="Sad1_UNC"/>
    <property type="match status" value="2"/>
</dbReference>
<protein>
    <submittedName>
        <fullName evidence="7">Spindle pole body-associated protein sad1</fullName>
    </submittedName>
</protein>
<name>A0A1M2W1M4_TRAPU</name>